<proteinExistence type="predicted"/>
<evidence type="ECO:0000313" key="1">
    <source>
        <dbReference type="EMBL" id="KAJ9082401.1"/>
    </source>
</evidence>
<organism evidence="1 2">
    <name type="scientific">Entomophthora muscae</name>
    <dbReference type="NCBI Taxonomy" id="34485"/>
    <lineage>
        <taxon>Eukaryota</taxon>
        <taxon>Fungi</taxon>
        <taxon>Fungi incertae sedis</taxon>
        <taxon>Zoopagomycota</taxon>
        <taxon>Entomophthoromycotina</taxon>
        <taxon>Entomophthoromycetes</taxon>
        <taxon>Entomophthorales</taxon>
        <taxon>Entomophthoraceae</taxon>
        <taxon>Entomophthora</taxon>
    </lineage>
</organism>
<dbReference type="Proteomes" id="UP001165960">
    <property type="component" value="Unassembled WGS sequence"/>
</dbReference>
<comment type="caution">
    <text evidence="1">The sequence shown here is derived from an EMBL/GenBank/DDBJ whole genome shotgun (WGS) entry which is preliminary data.</text>
</comment>
<sequence length="166" mass="18698">MEDIKKLVADLVANQSAVSEEKKVITKGLIEVSSMLDEYAKRMEELEQFQQQISSIASSSQKAQLVNTSRTYLKAIDVDDPQKTLEQAKKKPRILMKKPVVILTNKEKEKTASNQEPMKTILQVAKKDVLAFRKLVDDRTSKKCTETLNPSTVKPIPKVTTIVIIL</sequence>
<accession>A0ACC2U6L9</accession>
<name>A0ACC2U6L9_9FUNG</name>
<gene>
    <name evidence="1" type="ORF">DSO57_1004970</name>
</gene>
<protein>
    <submittedName>
        <fullName evidence="1">Uncharacterized protein</fullName>
    </submittedName>
</protein>
<keyword evidence="2" id="KW-1185">Reference proteome</keyword>
<dbReference type="EMBL" id="QTSX02001433">
    <property type="protein sequence ID" value="KAJ9082401.1"/>
    <property type="molecule type" value="Genomic_DNA"/>
</dbReference>
<evidence type="ECO:0000313" key="2">
    <source>
        <dbReference type="Proteomes" id="UP001165960"/>
    </source>
</evidence>
<reference evidence="1" key="1">
    <citation type="submission" date="2022-04" db="EMBL/GenBank/DDBJ databases">
        <title>Genome of the entomopathogenic fungus Entomophthora muscae.</title>
        <authorList>
            <person name="Elya C."/>
            <person name="Lovett B.R."/>
            <person name="Lee E."/>
            <person name="Macias A.M."/>
            <person name="Hajek A.E."/>
            <person name="De Bivort B.L."/>
            <person name="Kasson M.T."/>
            <person name="De Fine Licht H.H."/>
            <person name="Stajich J.E."/>
        </authorList>
    </citation>
    <scope>NUCLEOTIDE SEQUENCE</scope>
    <source>
        <strain evidence="1">Berkeley</strain>
    </source>
</reference>